<evidence type="ECO:0000313" key="1">
    <source>
        <dbReference type="EMBL" id="QNR25594.1"/>
    </source>
</evidence>
<sequence>MSHLETWRYSAKSITKYNPKYRDENGYYTKVDWIGYAQIDTVYEGNKLSYEDYLEVENSYIEAVFLFLNHQHCSEASLGKIEAMDLPRAERDLIYTNTFKKPINE</sequence>
<accession>A0A7H0VIP6</accession>
<dbReference type="EMBL" id="CP060139">
    <property type="protein sequence ID" value="QNR25594.1"/>
    <property type="molecule type" value="Genomic_DNA"/>
</dbReference>
<dbReference type="KEGG" id="chyd:H4K34_07055"/>
<dbReference type="RefSeq" id="WP_210760121.1">
    <property type="nucleotide sequence ID" value="NZ_CP060139.1"/>
</dbReference>
<gene>
    <name evidence="1" type="ORF">H4K34_07055</name>
</gene>
<dbReference type="Proteomes" id="UP000516305">
    <property type="component" value="Chromosome"/>
</dbReference>
<dbReference type="AlphaFoldDB" id="A0A7H0VIP6"/>
<organism evidence="1 2">
    <name type="scientific">Croceimicrobium hydrocarbonivorans</name>
    <dbReference type="NCBI Taxonomy" id="2761580"/>
    <lineage>
        <taxon>Bacteria</taxon>
        <taxon>Pseudomonadati</taxon>
        <taxon>Bacteroidota</taxon>
        <taxon>Flavobacteriia</taxon>
        <taxon>Flavobacteriales</taxon>
        <taxon>Owenweeksiaceae</taxon>
        <taxon>Croceimicrobium</taxon>
    </lineage>
</organism>
<evidence type="ECO:0000313" key="2">
    <source>
        <dbReference type="Proteomes" id="UP000516305"/>
    </source>
</evidence>
<reference evidence="1 2" key="1">
    <citation type="submission" date="2020-08" db="EMBL/GenBank/DDBJ databases">
        <title>Croceimicrobium hydrocarbonivorans gen. nov., sp. nov., a novel marine bacterium isolated from a bacterial consortium that degrades polyethylene terephthalate.</title>
        <authorList>
            <person name="Liu R."/>
        </authorList>
    </citation>
    <scope>NUCLEOTIDE SEQUENCE [LARGE SCALE GENOMIC DNA]</scope>
    <source>
        <strain evidence="1 2">A20-9</strain>
    </source>
</reference>
<keyword evidence="2" id="KW-1185">Reference proteome</keyword>
<proteinExistence type="predicted"/>
<name>A0A7H0VIP6_9FLAO</name>
<protein>
    <submittedName>
        <fullName evidence="1">Uncharacterized protein</fullName>
    </submittedName>
</protein>